<dbReference type="PROSITE" id="PS51374">
    <property type="entry name" value="NDPK_LIKE"/>
    <property type="match status" value="1"/>
</dbReference>
<keyword evidence="11 12" id="KW-0546">Nucleotide metabolism</keyword>
<evidence type="ECO:0000256" key="12">
    <source>
        <dbReference type="HAMAP-Rule" id="MF_00451"/>
    </source>
</evidence>
<dbReference type="eggNOG" id="COG0105">
    <property type="taxonomic scope" value="Bacteria"/>
</dbReference>
<keyword evidence="7 12" id="KW-0547">Nucleotide-binding</keyword>
<comment type="caution">
    <text evidence="13">Lacks conserved residue(s) required for the propagation of feature annotation.</text>
</comment>
<comment type="function">
    <text evidence="12">Major role in the synthesis of nucleoside triphosphates other than ATP. The ATP gamma phosphate is transferred to the NDP beta phosphate via a ping-pong mechanism, using a phosphorylated active-site intermediate.</text>
</comment>
<dbReference type="Gene3D" id="3.30.70.141">
    <property type="entry name" value="Nucleoside diphosphate kinase-like domain"/>
    <property type="match status" value="1"/>
</dbReference>
<dbReference type="InterPro" id="IPR036850">
    <property type="entry name" value="NDK-like_dom_sf"/>
</dbReference>
<dbReference type="SMART" id="SM00562">
    <property type="entry name" value="NDK"/>
    <property type="match status" value="1"/>
</dbReference>
<evidence type="ECO:0000256" key="4">
    <source>
        <dbReference type="ARBA" id="ARBA00017632"/>
    </source>
</evidence>
<organism evidence="17 18">
    <name type="scientific">Cutibacterium granulosum</name>
    <dbReference type="NCBI Taxonomy" id="33011"/>
    <lineage>
        <taxon>Bacteria</taxon>
        <taxon>Bacillati</taxon>
        <taxon>Actinomycetota</taxon>
        <taxon>Actinomycetes</taxon>
        <taxon>Propionibacteriales</taxon>
        <taxon>Propionibacteriaceae</taxon>
        <taxon>Cutibacterium</taxon>
    </lineage>
</organism>
<evidence type="ECO:0000256" key="8">
    <source>
        <dbReference type="ARBA" id="ARBA00022777"/>
    </source>
</evidence>
<dbReference type="InterPro" id="IPR001564">
    <property type="entry name" value="Nucleoside_diP_kinase"/>
</dbReference>
<dbReference type="AlphaFoldDB" id="A0A239WXQ9"/>
<gene>
    <name evidence="17" type="primary">ndkA</name>
    <name evidence="12" type="synonym">ndk</name>
    <name evidence="17" type="ORF">SAMEA4412665_01738</name>
</gene>
<dbReference type="PANTHER" id="PTHR11349">
    <property type="entry name" value="NUCLEOSIDE DIPHOSPHATE KINASE"/>
    <property type="match status" value="1"/>
</dbReference>
<protein>
    <recommendedName>
        <fullName evidence="4 12">Nucleoside diphosphate kinase</fullName>
        <shortName evidence="12">NDK</shortName>
        <shortName evidence="12">NDP kinase</shortName>
        <ecNumber evidence="3 12">2.7.4.6</ecNumber>
    </recommendedName>
    <alternativeName>
        <fullName evidence="12">Nucleoside-2-P kinase</fullName>
    </alternativeName>
</protein>
<dbReference type="GO" id="GO:0004550">
    <property type="term" value="F:nucleoside diphosphate kinase activity"/>
    <property type="evidence" value="ECO:0007669"/>
    <property type="project" value="UniProtKB-UniRule"/>
</dbReference>
<dbReference type="GO" id="GO:0005737">
    <property type="term" value="C:cytoplasm"/>
    <property type="evidence" value="ECO:0007669"/>
    <property type="project" value="UniProtKB-SubCell"/>
</dbReference>
<evidence type="ECO:0000256" key="2">
    <source>
        <dbReference type="ARBA" id="ARBA00008142"/>
    </source>
</evidence>
<feature type="active site" description="Pros-phosphohistidine intermediate" evidence="12">
    <location>
        <position position="118"/>
    </location>
</feature>
<dbReference type="GO" id="GO:0046872">
    <property type="term" value="F:metal ion binding"/>
    <property type="evidence" value="ECO:0007669"/>
    <property type="project" value="UniProtKB-KW"/>
</dbReference>
<dbReference type="HAMAP" id="MF_00451">
    <property type="entry name" value="NDP_kinase"/>
    <property type="match status" value="1"/>
</dbReference>
<feature type="binding site" evidence="12">
    <location>
        <position position="12"/>
    </location>
    <ligand>
        <name>ATP</name>
        <dbReference type="ChEBI" id="CHEBI:30616"/>
    </ligand>
</feature>
<dbReference type="GO" id="GO:0005524">
    <property type="term" value="F:ATP binding"/>
    <property type="evidence" value="ECO:0007669"/>
    <property type="project" value="UniProtKB-UniRule"/>
</dbReference>
<comment type="cofactor">
    <cofactor evidence="1 12">
        <name>Mg(2+)</name>
        <dbReference type="ChEBI" id="CHEBI:18420"/>
    </cofactor>
</comment>
<sequence>MSEIQRTLVLIKPDAVQRHLIGEIIGRYERKGLTIVAMEQRAVSKDLARKHYAEHERKSYFDELVDFLSSGPLVSLVLEGREAVSAVRAMHGKTDGAQAAPGTVRGDFGLSTRWNLVHASDSEKSAAREINLWFPEVSVHA</sequence>
<dbReference type="GO" id="GO:0006183">
    <property type="term" value="P:GTP biosynthetic process"/>
    <property type="evidence" value="ECO:0007669"/>
    <property type="project" value="UniProtKB-UniRule"/>
</dbReference>
<evidence type="ECO:0000256" key="5">
    <source>
        <dbReference type="ARBA" id="ARBA00022679"/>
    </source>
</evidence>
<accession>A0A239WXQ9</accession>
<dbReference type="GO" id="GO:0006228">
    <property type="term" value="P:UTP biosynthetic process"/>
    <property type="evidence" value="ECO:0007669"/>
    <property type="project" value="UniProtKB-UniRule"/>
</dbReference>
<reference evidence="17 18" key="1">
    <citation type="submission" date="2017-06" db="EMBL/GenBank/DDBJ databases">
        <authorList>
            <consortium name="Pathogen Informatics"/>
        </authorList>
    </citation>
    <scope>NUCLEOTIDE SEQUENCE [LARGE SCALE GENOMIC DNA]</scope>
    <source>
        <strain evidence="17 18">NCTC11865</strain>
    </source>
</reference>
<name>A0A239WXQ9_9ACTN</name>
<evidence type="ECO:0000256" key="14">
    <source>
        <dbReference type="RuleBase" id="RU004011"/>
    </source>
</evidence>
<keyword evidence="5 12" id="KW-0808">Transferase</keyword>
<dbReference type="Proteomes" id="UP000215332">
    <property type="component" value="Chromosome 1"/>
</dbReference>
<comment type="subunit">
    <text evidence="12">Homotetramer.</text>
</comment>
<dbReference type="KEGG" id="cgrn:4412665_01738"/>
<evidence type="ECO:0000256" key="6">
    <source>
        <dbReference type="ARBA" id="ARBA00022723"/>
    </source>
</evidence>
<evidence type="ECO:0000256" key="3">
    <source>
        <dbReference type="ARBA" id="ARBA00012966"/>
    </source>
</evidence>
<keyword evidence="8 12" id="KW-0418">Kinase</keyword>
<dbReference type="PROSITE" id="PS00469">
    <property type="entry name" value="NDPK"/>
    <property type="match status" value="1"/>
</dbReference>
<dbReference type="GO" id="GO:0006241">
    <property type="term" value="P:CTP biosynthetic process"/>
    <property type="evidence" value="ECO:0007669"/>
    <property type="project" value="UniProtKB-UniRule"/>
</dbReference>
<dbReference type="InterPro" id="IPR023005">
    <property type="entry name" value="Nucleoside_diP_kinase_AS"/>
</dbReference>
<feature type="binding site" evidence="12">
    <location>
        <position position="94"/>
    </location>
    <ligand>
        <name>ATP</name>
        <dbReference type="ChEBI" id="CHEBI:30616"/>
    </ligand>
</feature>
<keyword evidence="12" id="KW-0963">Cytoplasm</keyword>
<dbReference type="PRINTS" id="PR01243">
    <property type="entry name" value="NUCDPKINASE"/>
</dbReference>
<evidence type="ECO:0000256" key="1">
    <source>
        <dbReference type="ARBA" id="ARBA00001946"/>
    </source>
</evidence>
<evidence type="ECO:0000256" key="7">
    <source>
        <dbReference type="ARBA" id="ARBA00022741"/>
    </source>
</evidence>
<evidence type="ECO:0000259" key="16">
    <source>
        <dbReference type="SMART" id="SM00562"/>
    </source>
</evidence>
<dbReference type="RefSeq" id="WP_065860481.1">
    <property type="nucleotide sequence ID" value="NZ_CALTUW010000004.1"/>
</dbReference>
<keyword evidence="10 12" id="KW-0460">Magnesium</keyword>
<feature type="binding site" evidence="12">
    <location>
        <position position="115"/>
    </location>
    <ligand>
        <name>ATP</name>
        <dbReference type="ChEBI" id="CHEBI:30616"/>
    </ligand>
</feature>
<keyword evidence="6 12" id="KW-0479">Metal-binding</keyword>
<evidence type="ECO:0000256" key="9">
    <source>
        <dbReference type="ARBA" id="ARBA00022840"/>
    </source>
</evidence>
<evidence type="ECO:0000256" key="11">
    <source>
        <dbReference type="ARBA" id="ARBA00023080"/>
    </source>
</evidence>
<dbReference type="FunFam" id="3.30.70.141:FF:000003">
    <property type="entry name" value="Nucleoside diphosphate kinase"/>
    <property type="match status" value="1"/>
</dbReference>
<dbReference type="InterPro" id="IPR034907">
    <property type="entry name" value="NDK-like_dom"/>
</dbReference>
<dbReference type="EC" id="2.7.4.6" evidence="3 12"/>
<keyword evidence="12" id="KW-0597">Phosphoprotein</keyword>
<dbReference type="NCBIfam" id="NF001908">
    <property type="entry name" value="PRK00668.1"/>
    <property type="match status" value="1"/>
</dbReference>
<evidence type="ECO:0000256" key="10">
    <source>
        <dbReference type="ARBA" id="ARBA00022842"/>
    </source>
</evidence>
<proteinExistence type="inferred from homology"/>
<comment type="subcellular location">
    <subcellularLocation>
        <location evidence="12">Cytoplasm</location>
    </subcellularLocation>
</comment>
<dbReference type="SUPFAM" id="SSF54919">
    <property type="entry name" value="Nucleoside diphosphate kinase, NDK"/>
    <property type="match status" value="1"/>
</dbReference>
<feature type="domain" description="Nucleoside diphosphate kinase-like" evidence="16">
    <location>
        <begin position="4"/>
        <end position="141"/>
    </location>
</feature>
<evidence type="ECO:0000256" key="15">
    <source>
        <dbReference type="RuleBase" id="RU004013"/>
    </source>
</evidence>
<comment type="catalytic activity">
    <reaction evidence="12 15">
        <text>a 2'-deoxyribonucleoside 5'-diphosphate + ATP = a 2'-deoxyribonucleoside 5'-triphosphate + ADP</text>
        <dbReference type="Rhea" id="RHEA:44640"/>
        <dbReference type="ChEBI" id="CHEBI:30616"/>
        <dbReference type="ChEBI" id="CHEBI:61560"/>
        <dbReference type="ChEBI" id="CHEBI:73316"/>
        <dbReference type="ChEBI" id="CHEBI:456216"/>
        <dbReference type="EC" id="2.7.4.6"/>
    </reaction>
</comment>
<keyword evidence="9 12" id="KW-0067">ATP-binding</keyword>
<dbReference type="Pfam" id="PF00334">
    <property type="entry name" value="NDK"/>
    <property type="match status" value="1"/>
</dbReference>
<dbReference type="CDD" id="cd04413">
    <property type="entry name" value="NDPk_I"/>
    <property type="match status" value="1"/>
</dbReference>
<evidence type="ECO:0000256" key="13">
    <source>
        <dbReference type="PROSITE-ProRule" id="PRU00706"/>
    </source>
</evidence>
<feature type="binding site" evidence="12">
    <location>
        <position position="60"/>
    </location>
    <ligand>
        <name>ATP</name>
        <dbReference type="ChEBI" id="CHEBI:30616"/>
    </ligand>
</feature>
<evidence type="ECO:0000313" key="17">
    <source>
        <dbReference type="EMBL" id="SNV39291.1"/>
    </source>
</evidence>
<feature type="binding site" evidence="12">
    <location>
        <position position="105"/>
    </location>
    <ligand>
        <name>ATP</name>
        <dbReference type="ChEBI" id="CHEBI:30616"/>
    </ligand>
</feature>
<evidence type="ECO:0000313" key="18">
    <source>
        <dbReference type="Proteomes" id="UP000215332"/>
    </source>
</evidence>
<comment type="similarity">
    <text evidence="2 12 13 14">Belongs to the NDK family.</text>
</comment>
<comment type="catalytic activity">
    <reaction evidence="12">
        <text>a ribonucleoside 5'-diphosphate + ATP = a ribonucleoside 5'-triphosphate + ADP</text>
        <dbReference type="Rhea" id="RHEA:18113"/>
        <dbReference type="ChEBI" id="CHEBI:30616"/>
        <dbReference type="ChEBI" id="CHEBI:57930"/>
        <dbReference type="ChEBI" id="CHEBI:61557"/>
        <dbReference type="ChEBI" id="CHEBI:456216"/>
        <dbReference type="EC" id="2.7.4.6"/>
    </reaction>
</comment>
<feature type="binding site" evidence="12">
    <location>
        <position position="88"/>
    </location>
    <ligand>
        <name>ATP</name>
        <dbReference type="ChEBI" id="CHEBI:30616"/>
    </ligand>
</feature>
<dbReference type="EMBL" id="LT906441">
    <property type="protein sequence ID" value="SNV39291.1"/>
    <property type="molecule type" value="Genomic_DNA"/>
</dbReference>